<feature type="domain" description="Large ribosomal subunit protein bL9 C-terminal" evidence="1">
    <location>
        <begin position="2"/>
        <end position="47"/>
    </location>
</feature>
<dbReference type="InterPro" id="IPR020069">
    <property type="entry name" value="Ribosomal_bL9_C"/>
</dbReference>
<organism evidence="2">
    <name type="scientific">bioreactor metagenome</name>
    <dbReference type="NCBI Taxonomy" id="1076179"/>
    <lineage>
        <taxon>unclassified sequences</taxon>
        <taxon>metagenomes</taxon>
        <taxon>ecological metagenomes</taxon>
    </lineage>
</organism>
<dbReference type="Pfam" id="PF03948">
    <property type="entry name" value="Ribosomal_L9_C"/>
    <property type="match status" value="1"/>
</dbReference>
<comment type="caution">
    <text evidence="2">The sequence shown here is derived from an EMBL/GenBank/DDBJ whole genome shotgun (WGS) entry which is preliminary data.</text>
</comment>
<accession>A0A645GN54</accession>
<evidence type="ECO:0000259" key="1">
    <source>
        <dbReference type="Pfam" id="PF03948"/>
    </source>
</evidence>
<dbReference type="AlphaFoldDB" id="A0A645GN54"/>
<evidence type="ECO:0000313" key="2">
    <source>
        <dbReference type="EMBL" id="MPN27616.1"/>
    </source>
</evidence>
<dbReference type="GO" id="GO:0005840">
    <property type="term" value="C:ribosome"/>
    <property type="evidence" value="ECO:0007669"/>
    <property type="project" value="UniProtKB-KW"/>
</dbReference>
<keyword evidence="2" id="KW-0689">Ribosomal protein</keyword>
<reference evidence="2" key="1">
    <citation type="submission" date="2019-08" db="EMBL/GenBank/DDBJ databases">
        <authorList>
            <person name="Kucharzyk K."/>
            <person name="Murdoch R.W."/>
            <person name="Higgins S."/>
            <person name="Loffler F."/>
        </authorList>
    </citation>
    <scope>NUCLEOTIDE SEQUENCE</scope>
</reference>
<proteinExistence type="predicted"/>
<dbReference type="EMBL" id="VSSQ01077594">
    <property type="protein sequence ID" value="MPN27616.1"/>
    <property type="molecule type" value="Genomic_DNA"/>
</dbReference>
<sequence>MALEEQAGIKVDKKKIVLDDQIKMVGEKTVVIKIHPQVSAELKVAIIEA</sequence>
<gene>
    <name evidence="2" type="primary">rplI_47</name>
    <name evidence="2" type="ORF">SDC9_175050</name>
</gene>
<name>A0A645GN54_9ZZZZ</name>
<keyword evidence="2" id="KW-0687">Ribonucleoprotein</keyword>
<dbReference type="InterPro" id="IPR036791">
    <property type="entry name" value="Ribosomal_bL9_C_sf"/>
</dbReference>
<dbReference type="Gene3D" id="3.10.430.100">
    <property type="entry name" value="Ribosomal protein L9, C-terminal domain"/>
    <property type="match status" value="1"/>
</dbReference>
<dbReference type="SUPFAM" id="SSF55653">
    <property type="entry name" value="Ribosomal protein L9 C-domain"/>
    <property type="match status" value="1"/>
</dbReference>
<protein>
    <submittedName>
        <fullName evidence="2">50S ribosomal protein L9</fullName>
    </submittedName>
</protein>